<organism evidence="1 2">
    <name type="scientific">Avena sativa</name>
    <name type="common">Oat</name>
    <dbReference type="NCBI Taxonomy" id="4498"/>
    <lineage>
        <taxon>Eukaryota</taxon>
        <taxon>Viridiplantae</taxon>
        <taxon>Streptophyta</taxon>
        <taxon>Embryophyta</taxon>
        <taxon>Tracheophyta</taxon>
        <taxon>Spermatophyta</taxon>
        <taxon>Magnoliopsida</taxon>
        <taxon>Liliopsida</taxon>
        <taxon>Poales</taxon>
        <taxon>Poaceae</taxon>
        <taxon>BOP clade</taxon>
        <taxon>Pooideae</taxon>
        <taxon>Poodae</taxon>
        <taxon>Poeae</taxon>
        <taxon>Poeae Chloroplast Group 1 (Aveneae type)</taxon>
        <taxon>Aveninae</taxon>
        <taxon>Avena</taxon>
    </lineage>
</organism>
<dbReference type="Proteomes" id="UP001732700">
    <property type="component" value="Chromosome 7C"/>
</dbReference>
<reference evidence="1" key="1">
    <citation type="submission" date="2021-05" db="EMBL/GenBank/DDBJ databases">
        <authorList>
            <person name="Scholz U."/>
            <person name="Mascher M."/>
            <person name="Fiebig A."/>
        </authorList>
    </citation>
    <scope>NUCLEOTIDE SEQUENCE [LARGE SCALE GENOMIC DNA]</scope>
</reference>
<evidence type="ECO:0000313" key="1">
    <source>
        <dbReference type="EnsemblPlants" id="AVESA.00010b.r2.7CG0675220.1.CDS.1"/>
    </source>
</evidence>
<proteinExistence type="predicted"/>
<reference evidence="1" key="2">
    <citation type="submission" date="2025-09" db="UniProtKB">
        <authorList>
            <consortium name="EnsemblPlants"/>
        </authorList>
    </citation>
    <scope>IDENTIFICATION</scope>
</reference>
<accession>A0ACD6A416</accession>
<dbReference type="EnsemblPlants" id="AVESA.00010b.r2.7CG0675220.1">
    <property type="protein sequence ID" value="AVESA.00010b.r2.7CG0675220.1.CDS.1"/>
    <property type="gene ID" value="AVESA.00010b.r2.7CG0675220"/>
</dbReference>
<keyword evidence="2" id="KW-1185">Reference proteome</keyword>
<name>A0ACD6A416_AVESA</name>
<evidence type="ECO:0000313" key="2">
    <source>
        <dbReference type="Proteomes" id="UP001732700"/>
    </source>
</evidence>
<protein>
    <submittedName>
        <fullName evidence="1">Uncharacterized protein</fullName>
    </submittedName>
</protein>
<sequence>MRGLQLPLLQVSLPCAKDLDLVRCDGALGHAVSPTSSGHPVFPMCSDLKVCDISGWEGAPLLDRSAPRNTTAFRRRPPRERLCSSLLRPLPGGRTHALRLSRWCPWDPGCNIPKL</sequence>